<dbReference type="AlphaFoldDB" id="A0AAW1HFW0"/>
<gene>
    <name evidence="1" type="ORF">QE152_g40751</name>
</gene>
<evidence type="ECO:0000313" key="2">
    <source>
        <dbReference type="Proteomes" id="UP001458880"/>
    </source>
</evidence>
<dbReference type="EMBL" id="JASPKY010001374">
    <property type="protein sequence ID" value="KAK9674944.1"/>
    <property type="molecule type" value="Genomic_DNA"/>
</dbReference>
<proteinExistence type="predicted"/>
<protein>
    <submittedName>
        <fullName evidence="1">Uncharacterized protein</fullName>
    </submittedName>
</protein>
<name>A0AAW1HFW0_POPJA</name>
<reference evidence="1 2" key="1">
    <citation type="journal article" date="2024" name="BMC Genomics">
        <title>De novo assembly and annotation of Popillia japonica's genome with initial clues to its potential as an invasive pest.</title>
        <authorList>
            <person name="Cucini C."/>
            <person name="Boschi S."/>
            <person name="Funari R."/>
            <person name="Cardaioli E."/>
            <person name="Iannotti N."/>
            <person name="Marturano G."/>
            <person name="Paoli F."/>
            <person name="Bruttini M."/>
            <person name="Carapelli A."/>
            <person name="Frati F."/>
            <person name="Nardi F."/>
        </authorList>
    </citation>
    <scope>NUCLEOTIDE SEQUENCE [LARGE SCALE GENOMIC DNA]</scope>
    <source>
        <strain evidence="1">DMR45628</strain>
    </source>
</reference>
<sequence>QCLLLQDNVKGALSIGELEAILEDMSDVEDSAKDVVYFPPPVDIFTDDVDINDTLPAAKYRRYCWYVRNTFN</sequence>
<keyword evidence="2" id="KW-1185">Reference proteome</keyword>
<feature type="non-terminal residue" evidence="1">
    <location>
        <position position="1"/>
    </location>
</feature>
<evidence type="ECO:0000313" key="1">
    <source>
        <dbReference type="EMBL" id="KAK9674944.1"/>
    </source>
</evidence>
<accession>A0AAW1HFW0</accession>
<dbReference type="Proteomes" id="UP001458880">
    <property type="component" value="Unassembled WGS sequence"/>
</dbReference>
<comment type="caution">
    <text evidence="1">The sequence shown here is derived from an EMBL/GenBank/DDBJ whole genome shotgun (WGS) entry which is preliminary data.</text>
</comment>
<organism evidence="1 2">
    <name type="scientific">Popillia japonica</name>
    <name type="common">Japanese beetle</name>
    <dbReference type="NCBI Taxonomy" id="7064"/>
    <lineage>
        <taxon>Eukaryota</taxon>
        <taxon>Metazoa</taxon>
        <taxon>Ecdysozoa</taxon>
        <taxon>Arthropoda</taxon>
        <taxon>Hexapoda</taxon>
        <taxon>Insecta</taxon>
        <taxon>Pterygota</taxon>
        <taxon>Neoptera</taxon>
        <taxon>Endopterygota</taxon>
        <taxon>Coleoptera</taxon>
        <taxon>Polyphaga</taxon>
        <taxon>Scarabaeiformia</taxon>
        <taxon>Scarabaeidae</taxon>
        <taxon>Rutelinae</taxon>
        <taxon>Popillia</taxon>
    </lineage>
</organism>